<feature type="domain" description="Dienelactone hydrolase" evidence="2">
    <location>
        <begin position="43"/>
        <end position="262"/>
    </location>
</feature>
<dbReference type="InterPro" id="IPR050261">
    <property type="entry name" value="FrsA_esterase"/>
</dbReference>
<name>A0ABQ6Z797_9GAMM</name>
<organism evidence="3 4">
    <name type="scientific">Pseudoxanthomonas daejeonensis</name>
    <dbReference type="NCBI Taxonomy" id="266062"/>
    <lineage>
        <taxon>Bacteria</taxon>
        <taxon>Pseudomonadati</taxon>
        <taxon>Pseudomonadota</taxon>
        <taxon>Gammaproteobacteria</taxon>
        <taxon>Lysobacterales</taxon>
        <taxon>Lysobacteraceae</taxon>
        <taxon>Pseudoxanthomonas</taxon>
    </lineage>
</organism>
<dbReference type="InterPro" id="IPR002925">
    <property type="entry name" value="Dienelactn_hydro"/>
</dbReference>
<dbReference type="InterPro" id="IPR029058">
    <property type="entry name" value="AB_hydrolase_fold"/>
</dbReference>
<sequence length="266" mass="27809">MRSSLIAACALFAVVLSSPAAAKPRTEKLEWTIGKDRFSGVLVYDDEDSERRPGLVMVPNWMGVTDASVETARRIAGDDYVVLVADVYGSKVRPKDSSEAGKIAGALREDRAVLRARGLAAVEALKAQAGKVPVDAGRVGAVGFCFGGTAVLELARAGVPLAGVASLHGGLGTSTPAVAGNTVKAPVLVLNGAADKAVSQEDIVAFGKEMDAAGADWQFVNFSGAVHCFAEESAGNDPASNCRYDARAARRAFIMLDNFFEERFGD</sequence>
<keyword evidence="3" id="KW-0378">Hydrolase</keyword>
<dbReference type="Gene3D" id="3.40.50.1820">
    <property type="entry name" value="alpha/beta hydrolase"/>
    <property type="match status" value="1"/>
</dbReference>
<evidence type="ECO:0000256" key="1">
    <source>
        <dbReference type="SAM" id="SignalP"/>
    </source>
</evidence>
<evidence type="ECO:0000313" key="4">
    <source>
        <dbReference type="Proteomes" id="UP000788419"/>
    </source>
</evidence>
<dbReference type="PANTHER" id="PTHR22946:SF4">
    <property type="entry name" value="ESTERASE FRSA"/>
    <property type="match status" value="1"/>
</dbReference>
<dbReference type="Pfam" id="PF01738">
    <property type="entry name" value="DLH"/>
    <property type="match status" value="1"/>
</dbReference>
<gene>
    <name evidence="3" type="ORF">CSC65_08715</name>
</gene>
<feature type="signal peptide" evidence="1">
    <location>
        <begin position="1"/>
        <end position="22"/>
    </location>
</feature>
<evidence type="ECO:0000259" key="2">
    <source>
        <dbReference type="Pfam" id="PF01738"/>
    </source>
</evidence>
<comment type="caution">
    <text evidence="3">The sequence shown here is derived from an EMBL/GenBank/DDBJ whole genome shotgun (WGS) entry which is preliminary data.</text>
</comment>
<proteinExistence type="predicted"/>
<dbReference type="Proteomes" id="UP000788419">
    <property type="component" value="Unassembled WGS sequence"/>
</dbReference>
<protein>
    <submittedName>
        <fullName evidence="3">Dienelactone hydrolase</fullName>
    </submittedName>
</protein>
<keyword evidence="1" id="KW-0732">Signal</keyword>
<dbReference type="EMBL" id="PDWN01000007">
    <property type="protein sequence ID" value="KAF1694762.1"/>
    <property type="molecule type" value="Genomic_DNA"/>
</dbReference>
<reference evidence="3 4" key="1">
    <citation type="submission" date="2017-10" db="EMBL/GenBank/DDBJ databases">
        <title>Whole genome sequencing of members of genus Pseudoxanthomonas.</title>
        <authorList>
            <person name="Kumar S."/>
            <person name="Bansal K."/>
            <person name="Kaur A."/>
            <person name="Patil P."/>
            <person name="Sharma S."/>
            <person name="Patil P.B."/>
        </authorList>
    </citation>
    <scope>NUCLEOTIDE SEQUENCE [LARGE SCALE GENOMIC DNA]</scope>
    <source>
        <strain evidence="3 4">DSM 17801</strain>
    </source>
</reference>
<evidence type="ECO:0000313" key="3">
    <source>
        <dbReference type="EMBL" id="KAF1694762.1"/>
    </source>
</evidence>
<keyword evidence="4" id="KW-1185">Reference proteome</keyword>
<accession>A0ABQ6Z797</accession>
<dbReference type="GO" id="GO:0016787">
    <property type="term" value="F:hydrolase activity"/>
    <property type="evidence" value="ECO:0007669"/>
    <property type="project" value="UniProtKB-KW"/>
</dbReference>
<dbReference type="PANTHER" id="PTHR22946">
    <property type="entry name" value="DIENELACTONE HYDROLASE DOMAIN-CONTAINING PROTEIN-RELATED"/>
    <property type="match status" value="1"/>
</dbReference>
<dbReference type="RefSeq" id="WP_162410190.1">
    <property type="nucleotide sequence ID" value="NZ_PDWN01000007.1"/>
</dbReference>
<dbReference type="SUPFAM" id="SSF53474">
    <property type="entry name" value="alpha/beta-Hydrolases"/>
    <property type="match status" value="1"/>
</dbReference>
<feature type="chain" id="PRO_5045749960" evidence="1">
    <location>
        <begin position="23"/>
        <end position="266"/>
    </location>
</feature>